<keyword evidence="13" id="KW-0812">Transmembrane</keyword>
<dbReference type="OrthoDB" id="9786026at2"/>
<keyword evidence="4" id="KW-0808">Transferase</keyword>
<keyword evidence="12" id="KW-1208">Phospholipid metabolism</keyword>
<keyword evidence="8" id="KW-0067">ATP-binding</keyword>
<gene>
    <name evidence="15" type="ordered locus">ANT_25680</name>
</gene>
<dbReference type="InterPro" id="IPR045540">
    <property type="entry name" value="YegS/DAGK_C"/>
</dbReference>
<evidence type="ECO:0000256" key="7">
    <source>
        <dbReference type="ARBA" id="ARBA00022777"/>
    </source>
</evidence>
<dbReference type="eggNOG" id="COG1597">
    <property type="taxonomic scope" value="Bacteria"/>
</dbReference>
<keyword evidence="6" id="KW-0547">Nucleotide-binding</keyword>
<evidence type="ECO:0000313" key="15">
    <source>
        <dbReference type="EMBL" id="BAJ64594.1"/>
    </source>
</evidence>
<dbReference type="PANTHER" id="PTHR12358:SF106">
    <property type="entry name" value="LIPID KINASE YEGS"/>
    <property type="match status" value="1"/>
</dbReference>
<evidence type="ECO:0000256" key="9">
    <source>
        <dbReference type="ARBA" id="ARBA00022842"/>
    </source>
</evidence>
<evidence type="ECO:0000256" key="4">
    <source>
        <dbReference type="ARBA" id="ARBA00022679"/>
    </source>
</evidence>
<dbReference type="PANTHER" id="PTHR12358">
    <property type="entry name" value="SPHINGOSINE KINASE"/>
    <property type="match status" value="1"/>
</dbReference>
<dbReference type="AlphaFoldDB" id="E8MZP6"/>
<dbReference type="Proteomes" id="UP000008922">
    <property type="component" value="Chromosome"/>
</dbReference>
<dbReference type="GO" id="GO:0005524">
    <property type="term" value="F:ATP binding"/>
    <property type="evidence" value="ECO:0007669"/>
    <property type="project" value="UniProtKB-KW"/>
</dbReference>
<evidence type="ECO:0000256" key="10">
    <source>
        <dbReference type="ARBA" id="ARBA00023098"/>
    </source>
</evidence>
<organism evidence="15 16">
    <name type="scientific">Anaerolinea thermophila (strain DSM 14523 / JCM 11388 / NBRC 100420 / UNI-1)</name>
    <dbReference type="NCBI Taxonomy" id="926569"/>
    <lineage>
        <taxon>Bacteria</taxon>
        <taxon>Bacillati</taxon>
        <taxon>Chloroflexota</taxon>
        <taxon>Anaerolineae</taxon>
        <taxon>Anaerolineales</taxon>
        <taxon>Anaerolineaceae</taxon>
        <taxon>Anaerolinea</taxon>
    </lineage>
</organism>
<dbReference type="GO" id="GO:0004143">
    <property type="term" value="F:ATP-dependent diacylglycerol kinase activity"/>
    <property type="evidence" value="ECO:0007669"/>
    <property type="project" value="TreeGrafter"/>
</dbReference>
<feature type="domain" description="DAGKc" evidence="14">
    <location>
        <begin position="1"/>
        <end position="135"/>
    </location>
</feature>
<dbReference type="Gene3D" id="3.40.50.10330">
    <property type="entry name" value="Probable inorganic polyphosphate/atp-NAD kinase, domain 1"/>
    <property type="match status" value="1"/>
</dbReference>
<evidence type="ECO:0000256" key="11">
    <source>
        <dbReference type="ARBA" id="ARBA00023209"/>
    </source>
</evidence>
<evidence type="ECO:0000256" key="13">
    <source>
        <dbReference type="SAM" id="Phobius"/>
    </source>
</evidence>
<dbReference type="InterPro" id="IPR001206">
    <property type="entry name" value="Diacylglycerol_kinase_cat_dom"/>
</dbReference>
<evidence type="ECO:0000256" key="5">
    <source>
        <dbReference type="ARBA" id="ARBA00022723"/>
    </source>
</evidence>
<keyword evidence="16" id="KW-1185">Reference proteome</keyword>
<keyword evidence="10" id="KW-0443">Lipid metabolism</keyword>
<keyword evidence="5" id="KW-0479">Metal-binding</keyword>
<dbReference type="GO" id="GO:0005886">
    <property type="term" value="C:plasma membrane"/>
    <property type="evidence" value="ECO:0007669"/>
    <property type="project" value="TreeGrafter"/>
</dbReference>
<dbReference type="PROSITE" id="PS50146">
    <property type="entry name" value="DAGK"/>
    <property type="match status" value="1"/>
</dbReference>
<dbReference type="InterPro" id="IPR017438">
    <property type="entry name" value="ATP-NAD_kinase_N"/>
</dbReference>
<evidence type="ECO:0000259" key="14">
    <source>
        <dbReference type="PROSITE" id="PS50146"/>
    </source>
</evidence>
<evidence type="ECO:0000256" key="6">
    <source>
        <dbReference type="ARBA" id="ARBA00022741"/>
    </source>
</evidence>
<sequence>MPRKRVRIIFNPIANFGRSWAIASSLRPLLTELGGAEWTGTVYPTHAVELARQAGEDGVETIIAMGGDGTVHEIVNGLMQLPPEKRPVLAIVPVGTGNDFAHSLGISSDPEIALRQAFSAPTHAVDIAHIRDNRGHEEYWVNSLGIGFDAVINIRSRRIPVFQGFLVYFLALLQAVLLDYTPYHAHFRTDQEEWEENLLMTILGNGRREGGGFQIAPRASVRDGAIDFCAVRTIPRMMMFYTVPYFLKGTQESLSYVRSGQLRRLELHSDRPLFIHTDGEIYAAYHSTVRNLTVEAVPSAIRVVAPALEG</sequence>
<reference evidence="15 16" key="1">
    <citation type="submission" date="2010-12" db="EMBL/GenBank/DDBJ databases">
        <title>Whole genome sequence of Anaerolinea thermophila UNI-1.</title>
        <authorList>
            <person name="Narita-Yamada S."/>
            <person name="Kishi E."/>
            <person name="Watanabe Y."/>
            <person name="Takasaki K."/>
            <person name="Ankai A."/>
            <person name="Oguchi A."/>
            <person name="Fukui S."/>
            <person name="Takahashi M."/>
            <person name="Yashiro I."/>
            <person name="Hosoyama A."/>
            <person name="Sekiguchi Y."/>
            <person name="Hanada S."/>
            <person name="Fujita N."/>
        </authorList>
    </citation>
    <scope>NUCLEOTIDE SEQUENCE [LARGE SCALE GENOMIC DNA]</scope>
    <source>
        <strain evidence="16">DSM 14523 / JCM 11388 / NBRC 100420 / UNI-1</strain>
    </source>
</reference>
<protein>
    <recommendedName>
        <fullName evidence="14">DAGKc domain-containing protein</fullName>
    </recommendedName>
</protein>
<comment type="similarity">
    <text evidence="2">Belongs to the diacylglycerol/lipid kinase family.</text>
</comment>
<keyword evidence="11" id="KW-0594">Phospholipid biosynthesis</keyword>
<dbReference type="InterPro" id="IPR016064">
    <property type="entry name" value="NAD/diacylglycerol_kinase_sf"/>
</dbReference>
<evidence type="ECO:0000256" key="2">
    <source>
        <dbReference type="ARBA" id="ARBA00005983"/>
    </source>
</evidence>
<dbReference type="STRING" id="926569.ANT_25680"/>
<evidence type="ECO:0000256" key="12">
    <source>
        <dbReference type="ARBA" id="ARBA00023264"/>
    </source>
</evidence>
<dbReference type="SMART" id="SM00046">
    <property type="entry name" value="DAGKc"/>
    <property type="match status" value="1"/>
</dbReference>
<feature type="transmembrane region" description="Helical" evidence="13">
    <location>
        <begin position="165"/>
        <end position="183"/>
    </location>
</feature>
<evidence type="ECO:0000256" key="8">
    <source>
        <dbReference type="ARBA" id="ARBA00022840"/>
    </source>
</evidence>
<dbReference type="Pfam" id="PF19279">
    <property type="entry name" value="YegS_C"/>
    <property type="match status" value="1"/>
</dbReference>
<keyword evidence="3" id="KW-0444">Lipid biosynthesis</keyword>
<keyword evidence="9" id="KW-0460">Magnesium</keyword>
<evidence type="ECO:0000256" key="1">
    <source>
        <dbReference type="ARBA" id="ARBA00001946"/>
    </source>
</evidence>
<dbReference type="InterPro" id="IPR050187">
    <property type="entry name" value="Lipid_Phosphate_FormReg"/>
</dbReference>
<keyword evidence="7" id="KW-0418">Kinase</keyword>
<name>E8MZP6_ANATU</name>
<dbReference type="GO" id="GO:0046872">
    <property type="term" value="F:metal ion binding"/>
    <property type="evidence" value="ECO:0007669"/>
    <property type="project" value="UniProtKB-KW"/>
</dbReference>
<dbReference type="KEGG" id="atm:ANT_25680"/>
<accession>E8MZP6</accession>
<dbReference type="FunCoup" id="E8MZP6">
    <property type="interactions" value="299"/>
</dbReference>
<dbReference type="EMBL" id="AP012029">
    <property type="protein sequence ID" value="BAJ64594.1"/>
    <property type="molecule type" value="Genomic_DNA"/>
</dbReference>
<dbReference type="InterPro" id="IPR005218">
    <property type="entry name" value="Diacylglycerol/lipid_kinase"/>
</dbReference>
<dbReference type="Gene3D" id="2.60.200.40">
    <property type="match status" value="1"/>
</dbReference>
<evidence type="ECO:0000256" key="3">
    <source>
        <dbReference type="ARBA" id="ARBA00022516"/>
    </source>
</evidence>
<dbReference type="RefSeq" id="WP_013560949.1">
    <property type="nucleotide sequence ID" value="NC_014960.1"/>
</dbReference>
<evidence type="ECO:0000313" key="16">
    <source>
        <dbReference type="Proteomes" id="UP000008922"/>
    </source>
</evidence>
<dbReference type="GO" id="GO:0008654">
    <property type="term" value="P:phospholipid biosynthetic process"/>
    <property type="evidence" value="ECO:0007669"/>
    <property type="project" value="UniProtKB-KW"/>
</dbReference>
<dbReference type="InParanoid" id="E8MZP6"/>
<dbReference type="NCBIfam" id="TIGR00147">
    <property type="entry name" value="YegS/Rv2252/BmrU family lipid kinase"/>
    <property type="match status" value="1"/>
</dbReference>
<keyword evidence="13" id="KW-1133">Transmembrane helix</keyword>
<comment type="cofactor">
    <cofactor evidence="1">
        <name>Mg(2+)</name>
        <dbReference type="ChEBI" id="CHEBI:18420"/>
    </cofactor>
</comment>
<keyword evidence="13" id="KW-0472">Membrane</keyword>
<proteinExistence type="inferred from homology"/>
<dbReference type="SUPFAM" id="SSF111331">
    <property type="entry name" value="NAD kinase/diacylglycerol kinase-like"/>
    <property type="match status" value="1"/>
</dbReference>
<dbReference type="Pfam" id="PF00781">
    <property type="entry name" value="DAGK_cat"/>
    <property type="match status" value="1"/>
</dbReference>
<dbReference type="HOGENOM" id="CLU_045532_1_1_0"/>